<gene>
    <name evidence="2" type="ORF">E6C64_14645</name>
</gene>
<keyword evidence="3" id="KW-1185">Reference proteome</keyword>
<dbReference type="PANTHER" id="PTHR38011">
    <property type="entry name" value="DIHYDROFOLATE REDUCTASE FAMILY PROTEIN (AFU_ORTHOLOGUE AFUA_8G06820)"/>
    <property type="match status" value="1"/>
</dbReference>
<dbReference type="PANTHER" id="PTHR38011:SF2">
    <property type="entry name" value="BIFUNCTIONAL DEAMINASE-REDUCTASE DOMAIN PROTEIN"/>
    <property type="match status" value="1"/>
</dbReference>
<name>A0A4S4FL21_9MICO</name>
<evidence type="ECO:0000259" key="1">
    <source>
        <dbReference type="Pfam" id="PF01872"/>
    </source>
</evidence>
<dbReference type="Pfam" id="PF01872">
    <property type="entry name" value="RibD_C"/>
    <property type="match status" value="1"/>
</dbReference>
<evidence type="ECO:0000313" key="2">
    <source>
        <dbReference type="EMBL" id="THG29886.1"/>
    </source>
</evidence>
<comment type="caution">
    <text evidence="2">The sequence shown here is derived from an EMBL/GenBank/DDBJ whole genome shotgun (WGS) entry which is preliminary data.</text>
</comment>
<dbReference type="Proteomes" id="UP000309133">
    <property type="component" value="Unassembled WGS sequence"/>
</dbReference>
<dbReference type="AlphaFoldDB" id="A0A4S4FL21"/>
<dbReference type="EMBL" id="SSSM01000005">
    <property type="protein sequence ID" value="THG29886.1"/>
    <property type="molecule type" value="Genomic_DNA"/>
</dbReference>
<reference evidence="2 3" key="1">
    <citation type="submission" date="2019-04" db="EMBL/GenBank/DDBJ databases">
        <authorList>
            <person name="Jiang L."/>
        </authorList>
    </citation>
    <scope>NUCLEOTIDE SEQUENCE [LARGE SCALE GENOMIC DNA]</scope>
    <source>
        <strain evidence="2 3">YIM 131853</strain>
    </source>
</reference>
<accession>A0A4S4FL21</accession>
<dbReference type="SUPFAM" id="SSF53597">
    <property type="entry name" value="Dihydrofolate reductase-like"/>
    <property type="match status" value="1"/>
</dbReference>
<dbReference type="InterPro" id="IPR050765">
    <property type="entry name" value="Riboflavin_Biosynth_HTPR"/>
</dbReference>
<evidence type="ECO:0000313" key="3">
    <source>
        <dbReference type="Proteomes" id="UP000309133"/>
    </source>
</evidence>
<dbReference type="OrthoDB" id="7342392at2"/>
<organism evidence="2 3">
    <name type="scientific">Naasia lichenicola</name>
    <dbReference type="NCBI Taxonomy" id="2565933"/>
    <lineage>
        <taxon>Bacteria</taxon>
        <taxon>Bacillati</taxon>
        <taxon>Actinomycetota</taxon>
        <taxon>Actinomycetes</taxon>
        <taxon>Micrococcales</taxon>
        <taxon>Microbacteriaceae</taxon>
        <taxon>Naasia</taxon>
    </lineage>
</organism>
<sequence>MSRIVVQEFVTLDGVAQAPGGSEEDLADGFEHGGWQMDYDAVHDRDDEGGPIIMDWESRTEALLLGRKTYEIWAGAWGVWDEHEPGSMGELTRTYNRVPKHVASRTLTELGWKNSHLLGDDVPTAVQKLREEPGGEIRVWGSLNLIRTLGAHDLVDQYRLAVYPIVLGTGKKLFAEGFRTSTFDVVESRVLKSGVIITVLRRRNE</sequence>
<dbReference type="RefSeq" id="WP_136428215.1">
    <property type="nucleotide sequence ID" value="NZ_SSSM01000005.1"/>
</dbReference>
<protein>
    <submittedName>
        <fullName evidence="2">Dihydrofolate reductase</fullName>
    </submittedName>
</protein>
<dbReference type="GO" id="GO:0009231">
    <property type="term" value="P:riboflavin biosynthetic process"/>
    <property type="evidence" value="ECO:0007669"/>
    <property type="project" value="InterPro"/>
</dbReference>
<dbReference type="InterPro" id="IPR024072">
    <property type="entry name" value="DHFR-like_dom_sf"/>
</dbReference>
<dbReference type="GO" id="GO:0008703">
    <property type="term" value="F:5-amino-6-(5-phosphoribosylamino)uracil reductase activity"/>
    <property type="evidence" value="ECO:0007669"/>
    <property type="project" value="InterPro"/>
</dbReference>
<dbReference type="Gene3D" id="3.40.430.10">
    <property type="entry name" value="Dihydrofolate Reductase, subunit A"/>
    <property type="match status" value="1"/>
</dbReference>
<dbReference type="InterPro" id="IPR002734">
    <property type="entry name" value="RibDG_C"/>
</dbReference>
<feature type="domain" description="Bacterial bifunctional deaminase-reductase C-terminal" evidence="1">
    <location>
        <begin position="4"/>
        <end position="196"/>
    </location>
</feature>
<proteinExistence type="predicted"/>